<keyword evidence="6" id="KW-0863">Zinc-finger</keyword>
<dbReference type="Proteomes" id="UP000316270">
    <property type="component" value="Chromosome 1"/>
</dbReference>
<evidence type="ECO:0000256" key="5">
    <source>
        <dbReference type="ARBA" id="ARBA00022737"/>
    </source>
</evidence>
<comment type="catalytic activity">
    <reaction evidence="1">
        <text>[E2 ubiquitin-conjugating enzyme]-S-ubiquitinyl-L-cysteine + [acceptor protein]-L-lysine = [E2 ubiquitin-conjugating enzyme]-L-cysteine + [acceptor protein]-N(6)-ubiquitinyl-L-lysine.</text>
        <dbReference type="EC" id="2.3.2.31"/>
    </reaction>
</comment>
<dbReference type="GO" id="GO:0016567">
    <property type="term" value="P:protein ubiquitination"/>
    <property type="evidence" value="ECO:0007669"/>
    <property type="project" value="InterPro"/>
</dbReference>
<name>A0A517KXI6_9PEZI</name>
<keyword evidence="12" id="KW-1185">Reference proteome</keyword>
<keyword evidence="3" id="KW-0808">Transferase</keyword>
<evidence type="ECO:0000256" key="8">
    <source>
        <dbReference type="ARBA" id="ARBA00022833"/>
    </source>
</evidence>
<dbReference type="Gene3D" id="1.20.120.1750">
    <property type="match status" value="1"/>
</dbReference>
<dbReference type="CDD" id="cd20336">
    <property type="entry name" value="Rcat_RBR"/>
    <property type="match status" value="1"/>
</dbReference>
<dbReference type="PROSITE" id="PS51873">
    <property type="entry name" value="TRIAD"/>
    <property type="match status" value="1"/>
</dbReference>
<evidence type="ECO:0000256" key="6">
    <source>
        <dbReference type="ARBA" id="ARBA00022771"/>
    </source>
</evidence>
<reference evidence="11 12" key="1">
    <citation type="submission" date="2019-07" db="EMBL/GenBank/DDBJ databases">
        <title>Finished genome of Venturia effusa.</title>
        <authorList>
            <person name="Young C.A."/>
            <person name="Cox M.P."/>
            <person name="Ganley A.R.D."/>
            <person name="David W.J."/>
        </authorList>
    </citation>
    <scope>NUCLEOTIDE SEQUENCE [LARGE SCALE GENOMIC DNA]</scope>
    <source>
        <strain evidence="12">albino</strain>
    </source>
</reference>
<evidence type="ECO:0000256" key="7">
    <source>
        <dbReference type="ARBA" id="ARBA00022786"/>
    </source>
</evidence>
<evidence type="ECO:0000256" key="9">
    <source>
        <dbReference type="SAM" id="MobiDB-lite"/>
    </source>
</evidence>
<gene>
    <name evidence="11" type="ORF">FKW77_010073</name>
</gene>
<dbReference type="SUPFAM" id="SSF57850">
    <property type="entry name" value="RING/U-box"/>
    <property type="match status" value="2"/>
</dbReference>
<evidence type="ECO:0000256" key="1">
    <source>
        <dbReference type="ARBA" id="ARBA00001798"/>
    </source>
</evidence>
<keyword evidence="4" id="KW-0479">Metal-binding</keyword>
<dbReference type="CDD" id="cd20335">
    <property type="entry name" value="BRcat_RBR"/>
    <property type="match status" value="1"/>
</dbReference>
<evidence type="ECO:0000313" key="11">
    <source>
        <dbReference type="EMBL" id="QDS68093.1"/>
    </source>
</evidence>
<dbReference type="Pfam" id="PF01485">
    <property type="entry name" value="IBR"/>
    <property type="match status" value="1"/>
</dbReference>
<dbReference type="EMBL" id="CP042185">
    <property type="protein sequence ID" value="QDS68093.1"/>
    <property type="molecule type" value="Genomic_DNA"/>
</dbReference>
<dbReference type="EC" id="2.3.2.31" evidence="2"/>
<keyword evidence="8" id="KW-0862">Zinc</keyword>
<dbReference type="STRING" id="50376.A0A517KXI6"/>
<dbReference type="SMART" id="SM00647">
    <property type="entry name" value="IBR"/>
    <property type="match status" value="1"/>
</dbReference>
<evidence type="ECO:0000259" key="10">
    <source>
        <dbReference type="PROSITE" id="PS51873"/>
    </source>
</evidence>
<keyword evidence="7" id="KW-0833">Ubl conjugation pathway</keyword>
<accession>A0A517KXI6</accession>
<evidence type="ECO:0000256" key="3">
    <source>
        <dbReference type="ARBA" id="ARBA00022679"/>
    </source>
</evidence>
<dbReference type="InterPro" id="IPR002867">
    <property type="entry name" value="IBR_dom"/>
</dbReference>
<dbReference type="GO" id="GO:0061630">
    <property type="term" value="F:ubiquitin protein ligase activity"/>
    <property type="evidence" value="ECO:0007669"/>
    <property type="project" value="UniProtKB-EC"/>
</dbReference>
<organism evidence="11 12">
    <name type="scientific">Venturia effusa</name>
    <dbReference type="NCBI Taxonomy" id="50376"/>
    <lineage>
        <taxon>Eukaryota</taxon>
        <taxon>Fungi</taxon>
        <taxon>Dikarya</taxon>
        <taxon>Ascomycota</taxon>
        <taxon>Pezizomycotina</taxon>
        <taxon>Dothideomycetes</taxon>
        <taxon>Pleosporomycetidae</taxon>
        <taxon>Venturiales</taxon>
        <taxon>Venturiaceae</taxon>
        <taxon>Venturia</taxon>
    </lineage>
</organism>
<dbReference type="InterPro" id="IPR031127">
    <property type="entry name" value="E3_UB_ligase_RBR"/>
</dbReference>
<evidence type="ECO:0000313" key="12">
    <source>
        <dbReference type="Proteomes" id="UP000316270"/>
    </source>
</evidence>
<dbReference type="AlphaFoldDB" id="A0A517KXI6"/>
<feature type="domain" description="RING-type" evidence="10">
    <location>
        <begin position="182"/>
        <end position="402"/>
    </location>
</feature>
<evidence type="ECO:0000256" key="2">
    <source>
        <dbReference type="ARBA" id="ARBA00012251"/>
    </source>
</evidence>
<feature type="region of interest" description="Disordered" evidence="9">
    <location>
        <begin position="98"/>
        <end position="137"/>
    </location>
</feature>
<evidence type="ECO:0000256" key="4">
    <source>
        <dbReference type="ARBA" id="ARBA00022723"/>
    </source>
</evidence>
<proteinExistence type="predicted"/>
<dbReference type="OrthoDB" id="1431934at2759"/>
<feature type="region of interest" description="Disordered" evidence="9">
    <location>
        <begin position="420"/>
        <end position="446"/>
    </location>
</feature>
<keyword evidence="5" id="KW-0677">Repeat</keyword>
<sequence length="446" mass="50026">MTSRHTCAVCNRRRHTDDYPLASGDQGGRLLGSCVDCLNANIPHHRRQDQLVALNIADARLETQLMPVPGESAAEHTIVPNITGAPHPAFLTGLETNSEEDIPEAELSPALAPSKKRKRRGEDYPLKSRKARKGTAEKYVQPQELTCRICLEHKPLSEYPKAAGGRRKITDPIRPWLPPKLPPGEVPQSCAKHLSISRWNKQGAVCKECIGNSLSASLDLKPVESLGCLDEHCDAVWDSTDHVIPYLSMEDTTRYSELLFRTFTATNKMIKHCLNKECGVAAWVDTDRPGYPQLECHACKVRHCMNCSVAWHTEMTCQEYRLKNVDEVRSTEETATLKMLQKQKARRCPHCSLAVIKDGGCPSMICIHCNRAFWWEEAELVRATPLRRTRTKKKVRNVPPWYRNPPCEIDGEAERARLAAENSANQEVGTGHIVPTPRADGTRLPQ</sequence>
<protein>
    <recommendedName>
        <fullName evidence="2">RBR-type E3 ubiquitin transferase</fullName>
        <ecNumber evidence="2">2.3.2.31</ecNumber>
    </recommendedName>
</protein>
<dbReference type="GO" id="GO:0008270">
    <property type="term" value="F:zinc ion binding"/>
    <property type="evidence" value="ECO:0007669"/>
    <property type="project" value="UniProtKB-KW"/>
</dbReference>
<dbReference type="PANTHER" id="PTHR11685">
    <property type="entry name" value="RBR FAMILY RING FINGER AND IBR DOMAIN-CONTAINING"/>
    <property type="match status" value="1"/>
</dbReference>
<dbReference type="InterPro" id="IPR044066">
    <property type="entry name" value="TRIAD_supradom"/>
</dbReference>